<feature type="compositionally biased region" description="Pro residues" evidence="1">
    <location>
        <begin position="140"/>
        <end position="151"/>
    </location>
</feature>
<feature type="transmembrane region" description="Helical" evidence="2">
    <location>
        <begin position="198"/>
        <end position="221"/>
    </location>
</feature>
<gene>
    <name evidence="4" type="ORF">DK843_17870</name>
</gene>
<dbReference type="AlphaFoldDB" id="A0A344UL63"/>
<sequence length="355" mass="39242">MTYTTQCPNCQTRFKVNDSQLAAADGLVRCGRCSHVFKAPDHFVVVRSEPAPAPAPVFEAPPSSRDPVDDFELEVPDFDPQAQPDDVQILPEPAIEPPLSTAPRDIAPEPLQQDVEAFQRALSEAMQNRHVSTPIGNPFDEPPPAAAPAPEPEVFGSRRRADAPAQEPPARPEPEPLFTDADAEEEEEARSHKPAGPWLNGLLATLAVLGLLFLAAQLVYINRTRIAAEVPESRPALENLCAALGCEVPWPTDIARIRTEWSELAFVPDYPNLIQLSATLKNHAQYPQAYPMLEVTLKDGDDQVLIRKVFAPKEYLKPDDLKLGRFNANSEVKVTMRLDAGKVHAMGYSLYWFYP</sequence>
<keyword evidence="2" id="KW-1133">Transmembrane helix</keyword>
<evidence type="ECO:0000313" key="5">
    <source>
        <dbReference type="Proteomes" id="UP000252038"/>
    </source>
</evidence>
<dbReference type="RefSeq" id="WP_114061735.1">
    <property type="nucleotide sequence ID" value="NZ_CP029495.1"/>
</dbReference>
<feature type="domain" description="Zinc finger/thioredoxin putative" evidence="3">
    <location>
        <begin position="5"/>
        <end position="39"/>
    </location>
</feature>
<evidence type="ECO:0000313" key="4">
    <source>
        <dbReference type="EMBL" id="AXE36011.1"/>
    </source>
</evidence>
<dbReference type="NCBIfam" id="TIGR02098">
    <property type="entry name" value="MJ0042_CXXC"/>
    <property type="match status" value="1"/>
</dbReference>
<dbReference type="InterPro" id="IPR011723">
    <property type="entry name" value="Znf/thioredoxin_put"/>
</dbReference>
<keyword evidence="2" id="KW-0472">Membrane</keyword>
<protein>
    <submittedName>
        <fullName evidence="4">DUF3426 domain-containing protein</fullName>
    </submittedName>
</protein>
<dbReference type="KEGG" id="chrb:DK843_17870"/>
<name>A0A344UL63_9NEIS</name>
<dbReference type="EMBL" id="CP029554">
    <property type="protein sequence ID" value="AXE36011.1"/>
    <property type="molecule type" value="Genomic_DNA"/>
</dbReference>
<evidence type="ECO:0000259" key="3">
    <source>
        <dbReference type="Pfam" id="PF13719"/>
    </source>
</evidence>
<keyword evidence="2" id="KW-0812">Transmembrane</keyword>
<dbReference type="Pfam" id="PF11906">
    <property type="entry name" value="DUF3426"/>
    <property type="match status" value="1"/>
</dbReference>
<proteinExistence type="predicted"/>
<organism evidence="4 5">
    <name type="scientific">Chromobacterium phragmitis</name>
    <dbReference type="NCBI Taxonomy" id="2202141"/>
    <lineage>
        <taxon>Bacteria</taxon>
        <taxon>Pseudomonadati</taxon>
        <taxon>Pseudomonadota</taxon>
        <taxon>Betaproteobacteria</taxon>
        <taxon>Neisseriales</taxon>
        <taxon>Chromobacteriaceae</taxon>
        <taxon>Chromobacterium</taxon>
    </lineage>
</organism>
<dbReference type="Pfam" id="PF13719">
    <property type="entry name" value="Zn_ribbon_5"/>
    <property type="match status" value="1"/>
</dbReference>
<accession>A0A344UL63</accession>
<reference evidence="4 5" key="1">
    <citation type="submission" date="2018-05" db="EMBL/GenBank/DDBJ databases">
        <title>Genome sequencing, assembly and analysis of the novel insecticidal bacterium, Chromobacterium phragmitis.</title>
        <authorList>
            <person name="Sparks M.E."/>
            <person name="Blackburn M.B."/>
            <person name="Gundersen-Rindal D.E."/>
        </authorList>
    </citation>
    <scope>NUCLEOTIDE SEQUENCE [LARGE SCALE GENOMIC DNA]</scope>
    <source>
        <strain evidence="4">IIBBL 274-1</strain>
    </source>
</reference>
<dbReference type="KEGG" id="chri:DK842_12445"/>
<dbReference type="InterPro" id="IPR021834">
    <property type="entry name" value="DUF3426"/>
</dbReference>
<evidence type="ECO:0000256" key="2">
    <source>
        <dbReference type="SAM" id="Phobius"/>
    </source>
</evidence>
<dbReference type="OrthoDB" id="5294582at2"/>
<feature type="region of interest" description="Disordered" evidence="1">
    <location>
        <begin position="131"/>
        <end position="196"/>
    </location>
</feature>
<evidence type="ECO:0000256" key="1">
    <source>
        <dbReference type="SAM" id="MobiDB-lite"/>
    </source>
</evidence>
<dbReference type="Proteomes" id="UP000252038">
    <property type="component" value="Chromosome"/>
</dbReference>